<dbReference type="Gene3D" id="3.40.50.1580">
    <property type="entry name" value="Nucleoside phosphorylase domain"/>
    <property type="match status" value="1"/>
</dbReference>
<dbReference type="GO" id="GO:0009116">
    <property type="term" value="P:nucleoside metabolic process"/>
    <property type="evidence" value="ECO:0007669"/>
    <property type="project" value="InterPro"/>
</dbReference>
<keyword evidence="3" id="KW-1185">Reference proteome</keyword>
<comment type="caution">
    <text evidence="2">The sequence shown here is derived from an EMBL/GenBank/DDBJ whole genome shotgun (WGS) entry which is preliminary data.</text>
</comment>
<evidence type="ECO:0000313" key="3">
    <source>
        <dbReference type="Proteomes" id="UP000029920"/>
    </source>
</evidence>
<dbReference type="SUPFAM" id="SSF53167">
    <property type="entry name" value="Purine and uridine phosphorylases"/>
    <property type="match status" value="1"/>
</dbReference>
<feature type="domain" description="Nucleoside phosphorylase" evidence="1">
    <location>
        <begin position="116"/>
        <end position="179"/>
    </location>
</feature>
<proteinExistence type="predicted"/>
<dbReference type="RefSeq" id="WP_034553802.1">
    <property type="nucleotide sequence ID" value="NZ_JRPC02000005.1"/>
</dbReference>
<dbReference type="Proteomes" id="UP000029920">
    <property type="component" value="Unassembled WGS sequence"/>
</dbReference>
<dbReference type="EMBL" id="JRPC02000005">
    <property type="protein sequence ID" value="TLE16559.1"/>
    <property type="molecule type" value="Genomic_DNA"/>
</dbReference>
<name>A0A4U8UEV7_9HELI</name>
<organism evidence="2 3">
    <name type="scientific">Helicobacter apodemus</name>
    <dbReference type="NCBI Taxonomy" id="135569"/>
    <lineage>
        <taxon>Bacteria</taxon>
        <taxon>Pseudomonadati</taxon>
        <taxon>Campylobacterota</taxon>
        <taxon>Epsilonproteobacteria</taxon>
        <taxon>Campylobacterales</taxon>
        <taxon>Helicobacteraceae</taxon>
        <taxon>Helicobacter</taxon>
    </lineage>
</organism>
<dbReference type="AlphaFoldDB" id="A0A4U8UEV7"/>
<dbReference type="GO" id="GO:0003824">
    <property type="term" value="F:catalytic activity"/>
    <property type="evidence" value="ECO:0007669"/>
    <property type="project" value="InterPro"/>
</dbReference>
<protein>
    <submittedName>
        <fullName evidence="2">Purine-nucleoside phosphorylase</fullName>
    </submittedName>
</protein>
<sequence length="184" mass="20817">MFYCAGDIETFSFAKPIGIGLIQSSIQLTYSIYKDKPNEIIFIGTCGCYDDSKSLLEVFESKSASNIELSFLQQQSYTPLDNCITLESVSHETLSQSTPHKIINSSNYISTDNQLTKNLLKFGIAYENMEFFSILQVAKYFNLPALGIFCSTNHIHKESHQEFLANHKIAVKKIESYVKDRQNG</sequence>
<reference evidence="2 3" key="1">
    <citation type="journal article" date="2014" name="Genome Announc.">
        <title>Draft genome sequences of eight enterohepatic helicobacter species isolated from both laboratory and wild rodents.</title>
        <authorList>
            <person name="Sheh A."/>
            <person name="Shen Z."/>
            <person name="Fox J.G."/>
        </authorList>
    </citation>
    <scope>NUCLEOTIDE SEQUENCE [LARGE SCALE GENOMIC DNA]</scope>
    <source>
        <strain evidence="2 3">MIT-03-7007</strain>
    </source>
</reference>
<evidence type="ECO:0000313" key="2">
    <source>
        <dbReference type="EMBL" id="TLE16559.1"/>
    </source>
</evidence>
<dbReference type="Pfam" id="PF01048">
    <property type="entry name" value="PNP_UDP_1"/>
    <property type="match status" value="1"/>
</dbReference>
<gene>
    <name evidence="2" type="ORF">LS72_002750</name>
</gene>
<evidence type="ECO:0000259" key="1">
    <source>
        <dbReference type="Pfam" id="PF01048"/>
    </source>
</evidence>
<accession>A0A4U8UEV7</accession>
<dbReference type="InterPro" id="IPR000845">
    <property type="entry name" value="Nucleoside_phosphorylase_d"/>
</dbReference>
<dbReference type="InterPro" id="IPR035994">
    <property type="entry name" value="Nucleoside_phosphorylase_sf"/>
</dbReference>